<feature type="compositionally biased region" description="Polar residues" evidence="1">
    <location>
        <begin position="93"/>
        <end position="105"/>
    </location>
</feature>
<organism evidence="3 4">
    <name type="scientific">Iodidimonas muriae</name>
    <dbReference type="NCBI Taxonomy" id="261467"/>
    <lineage>
        <taxon>Bacteria</taxon>
        <taxon>Pseudomonadati</taxon>
        <taxon>Pseudomonadota</taxon>
        <taxon>Alphaproteobacteria</taxon>
        <taxon>Iodidimonadales</taxon>
        <taxon>Iodidimonadaceae</taxon>
        <taxon>Iodidimonas</taxon>
    </lineage>
</organism>
<comment type="caution">
    <text evidence="3">The sequence shown here is derived from an EMBL/GenBank/DDBJ whole genome shotgun (WGS) entry which is preliminary data.</text>
</comment>
<dbReference type="RefSeq" id="WP_150004973.1">
    <property type="nucleotide sequence ID" value="NZ_BMOV01000003.1"/>
</dbReference>
<dbReference type="SUPFAM" id="SSF103088">
    <property type="entry name" value="OmpA-like"/>
    <property type="match status" value="1"/>
</dbReference>
<dbReference type="InterPro" id="IPR036737">
    <property type="entry name" value="OmpA-like_sf"/>
</dbReference>
<protein>
    <recommendedName>
        <fullName evidence="5">OmpA-like domain-containing protein</fullName>
    </recommendedName>
</protein>
<reference evidence="4" key="1">
    <citation type="journal article" date="2019" name="Int. J. Syst. Evol. Microbiol.">
        <title>The Global Catalogue of Microorganisms (GCM) 10K type strain sequencing project: providing services to taxonomists for standard genome sequencing and annotation.</title>
        <authorList>
            <consortium name="The Broad Institute Genomics Platform"/>
            <consortium name="The Broad Institute Genome Sequencing Center for Infectious Disease"/>
            <person name="Wu L."/>
            <person name="Ma J."/>
        </authorList>
    </citation>
    <scope>NUCLEOTIDE SEQUENCE [LARGE SCALE GENOMIC DNA]</scope>
    <source>
        <strain evidence="4">JCM 17843</strain>
    </source>
</reference>
<dbReference type="Proteomes" id="UP000602381">
    <property type="component" value="Unassembled WGS sequence"/>
</dbReference>
<evidence type="ECO:0008006" key="5">
    <source>
        <dbReference type="Google" id="ProtNLM"/>
    </source>
</evidence>
<feature type="chain" id="PRO_5046891087" description="OmpA-like domain-containing protein" evidence="2">
    <location>
        <begin position="26"/>
        <end position="239"/>
    </location>
</feature>
<feature type="region of interest" description="Disordered" evidence="1">
    <location>
        <begin position="25"/>
        <end position="110"/>
    </location>
</feature>
<dbReference type="EMBL" id="BMOV01000003">
    <property type="protein sequence ID" value="GGO09719.1"/>
    <property type="molecule type" value="Genomic_DNA"/>
</dbReference>
<feature type="signal peptide" evidence="2">
    <location>
        <begin position="1"/>
        <end position="25"/>
    </location>
</feature>
<keyword evidence="2" id="KW-0732">Signal</keyword>
<feature type="compositionally biased region" description="Basic and acidic residues" evidence="1">
    <location>
        <begin position="52"/>
        <end position="66"/>
    </location>
</feature>
<evidence type="ECO:0000256" key="1">
    <source>
        <dbReference type="SAM" id="MobiDB-lite"/>
    </source>
</evidence>
<name>A0ABQ2LDW7_9PROT</name>
<evidence type="ECO:0000313" key="4">
    <source>
        <dbReference type="Proteomes" id="UP000602381"/>
    </source>
</evidence>
<evidence type="ECO:0000256" key="2">
    <source>
        <dbReference type="SAM" id="SignalP"/>
    </source>
</evidence>
<accession>A0ABQ2LDW7</accession>
<keyword evidence="4" id="KW-1185">Reference proteome</keyword>
<dbReference type="Gene3D" id="3.30.1330.60">
    <property type="entry name" value="OmpA-like domain"/>
    <property type="match status" value="1"/>
</dbReference>
<evidence type="ECO:0000313" key="3">
    <source>
        <dbReference type="EMBL" id="GGO09719.1"/>
    </source>
</evidence>
<proteinExistence type="predicted"/>
<sequence length="239" mass="26166">MTHKTGRFLLLVGMMGGLFSFQTSAQQEDAPVGWPYRPQTRDLPVPMPAQPEPKKTDDPKAAESPRKSGYPKKIPEREKPVPYKILPQAPSEEASQTESHSSSDPDSPAMNAIAPLERFLLPVPELDFTYDAGRIALTRDEVNQLNRLAQRLRAGTEKITITAWAAPISNPVSNSGSGSAAQEARTVLEHALARCLAVRGFLVREGIALNRMTIHALASPEQGASKKARLMIRQEKPTP</sequence>
<gene>
    <name evidence="3" type="ORF">GCM10007972_11490</name>
</gene>